<evidence type="ECO:0000313" key="2">
    <source>
        <dbReference type="Proteomes" id="UP000199365"/>
    </source>
</evidence>
<dbReference type="RefSeq" id="WP_167368857.1">
    <property type="nucleotide sequence ID" value="NZ_FNKX01000004.1"/>
</dbReference>
<proteinExistence type="predicted"/>
<sequence>MDGKHRWQAIPVRLSLAQFEEFVLPHLIRGRRGPPPQLSLHRIFNYVLQVLYMGCQ</sequence>
<reference evidence="2" key="1">
    <citation type="submission" date="2016-10" db="EMBL/GenBank/DDBJ databases">
        <authorList>
            <person name="Varghese N."/>
            <person name="Submissions S."/>
        </authorList>
    </citation>
    <scope>NUCLEOTIDE SEQUENCE [LARGE SCALE GENOMIC DNA]</scope>
    <source>
        <strain evidence="2">DUS833</strain>
    </source>
</reference>
<dbReference type="EMBL" id="FNKX01000004">
    <property type="protein sequence ID" value="SDR61855.1"/>
    <property type="molecule type" value="Genomic_DNA"/>
</dbReference>
<name>A0A1H1KJB3_9BURK</name>
<dbReference type="Proteomes" id="UP000199365">
    <property type="component" value="Unassembled WGS sequence"/>
</dbReference>
<evidence type="ECO:0000313" key="1">
    <source>
        <dbReference type="EMBL" id="SDR61855.1"/>
    </source>
</evidence>
<protein>
    <recommendedName>
        <fullName evidence="3">Transposase of IS4/5 family</fullName>
    </recommendedName>
</protein>
<keyword evidence="2" id="KW-1185">Reference proteome</keyword>
<gene>
    <name evidence="1" type="ORF">SAMN05445850_8003</name>
</gene>
<organism evidence="1 2">
    <name type="scientific">Paraburkholderia tuberum</name>
    <dbReference type="NCBI Taxonomy" id="157910"/>
    <lineage>
        <taxon>Bacteria</taxon>
        <taxon>Pseudomonadati</taxon>
        <taxon>Pseudomonadota</taxon>
        <taxon>Betaproteobacteria</taxon>
        <taxon>Burkholderiales</taxon>
        <taxon>Burkholderiaceae</taxon>
        <taxon>Paraburkholderia</taxon>
    </lineage>
</organism>
<evidence type="ECO:0008006" key="3">
    <source>
        <dbReference type="Google" id="ProtNLM"/>
    </source>
</evidence>
<accession>A0A1H1KJB3</accession>
<dbReference type="AlphaFoldDB" id="A0A1H1KJB3"/>